<feature type="region of interest" description="Disordered" evidence="1">
    <location>
        <begin position="676"/>
        <end position="718"/>
    </location>
</feature>
<gene>
    <name evidence="3" type="ORF">Malapachy_3469</name>
</gene>
<dbReference type="STRING" id="77020.A0A0M8MWT0"/>
<name>A0A0M8MWT0_9BASI</name>
<feature type="compositionally biased region" description="Low complexity" evidence="1">
    <location>
        <begin position="697"/>
        <end position="718"/>
    </location>
</feature>
<dbReference type="OrthoDB" id="1594986at2759"/>
<dbReference type="CDD" id="cd00160">
    <property type="entry name" value="RhoGEF"/>
    <property type="match status" value="1"/>
</dbReference>
<dbReference type="InterPro" id="IPR000219">
    <property type="entry name" value="DH_dom"/>
</dbReference>
<dbReference type="InterPro" id="IPR033511">
    <property type="entry name" value="Cdc24/Scd1_PH_dom"/>
</dbReference>
<feature type="region of interest" description="Disordered" evidence="1">
    <location>
        <begin position="584"/>
        <end position="608"/>
    </location>
</feature>
<dbReference type="InterPro" id="IPR001331">
    <property type="entry name" value="GDS_CDC24_CS"/>
</dbReference>
<dbReference type="Gene3D" id="3.10.20.90">
    <property type="entry name" value="Phosphatidylinositol 3-kinase Catalytic Subunit, Chain A, domain 1"/>
    <property type="match status" value="1"/>
</dbReference>
<keyword evidence="4" id="KW-1185">Reference proteome</keyword>
<accession>A0A0M8MWT0</accession>
<evidence type="ECO:0000259" key="2">
    <source>
        <dbReference type="PROSITE" id="PS50010"/>
    </source>
</evidence>
<reference evidence="3 4" key="1">
    <citation type="submission" date="2015-07" db="EMBL/GenBank/DDBJ databases">
        <title>Draft Genome Sequence of Malassezia furfur CBS1878 and Malassezia pachydermatis CBS1879.</title>
        <authorList>
            <person name="Triana S."/>
            <person name="Ohm R."/>
            <person name="Gonzalez A."/>
            <person name="DeCock H."/>
            <person name="Restrepo S."/>
            <person name="Celis A."/>
        </authorList>
    </citation>
    <scope>NUCLEOTIDE SEQUENCE [LARGE SCALE GENOMIC DNA]</scope>
    <source>
        <strain evidence="3 4">CBS 1879</strain>
    </source>
</reference>
<dbReference type="InterPro" id="IPR053026">
    <property type="entry name" value="CDC42_GEF"/>
</dbReference>
<dbReference type="RefSeq" id="XP_017993496.1">
    <property type="nucleotide sequence ID" value="XM_018137937.1"/>
</dbReference>
<proteinExistence type="predicted"/>
<comment type="caution">
    <text evidence="3">The sequence shown here is derived from an EMBL/GenBank/DDBJ whole genome shotgun (WGS) entry which is preliminary data.</text>
</comment>
<dbReference type="GeneID" id="28729813"/>
<dbReference type="Pfam" id="PF06395">
    <property type="entry name" value="CDC24"/>
    <property type="match status" value="1"/>
</dbReference>
<dbReference type="GO" id="GO:0005634">
    <property type="term" value="C:nucleus"/>
    <property type="evidence" value="ECO:0007669"/>
    <property type="project" value="TreeGrafter"/>
</dbReference>
<organism evidence="3 4">
    <name type="scientific">Malassezia pachydermatis</name>
    <dbReference type="NCBI Taxonomy" id="77020"/>
    <lineage>
        <taxon>Eukaryota</taxon>
        <taxon>Fungi</taxon>
        <taxon>Dikarya</taxon>
        <taxon>Basidiomycota</taxon>
        <taxon>Ustilaginomycotina</taxon>
        <taxon>Malasseziomycetes</taxon>
        <taxon>Malasseziales</taxon>
        <taxon>Malasseziaceae</taxon>
        <taxon>Malassezia</taxon>
    </lineage>
</organism>
<feature type="compositionally biased region" description="Polar residues" evidence="1">
    <location>
        <begin position="584"/>
        <end position="598"/>
    </location>
</feature>
<feature type="region of interest" description="Disordered" evidence="1">
    <location>
        <begin position="470"/>
        <end position="499"/>
    </location>
</feature>
<dbReference type="AlphaFoldDB" id="A0A0M8MWT0"/>
<dbReference type="PROSITE" id="PS00741">
    <property type="entry name" value="DH_1"/>
    <property type="match status" value="1"/>
</dbReference>
<dbReference type="InterPro" id="IPR001849">
    <property type="entry name" value="PH_domain"/>
</dbReference>
<dbReference type="VEuPathDB" id="FungiDB:Malapachy_3469"/>
<dbReference type="GO" id="GO:0005085">
    <property type="term" value="F:guanyl-nucleotide exchange factor activity"/>
    <property type="evidence" value="ECO:0007669"/>
    <property type="project" value="InterPro"/>
</dbReference>
<dbReference type="SMART" id="SM00325">
    <property type="entry name" value="RhoGEF"/>
    <property type="match status" value="1"/>
</dbReference>
<dbReference type="GO" id="GO:0030010">
    <property type="term" value="P:establishment of cell polarity"/>
    <property type="evidence" value="ECO:0007669"/>
    <property type="project" value="TreeGrafter"/>
</dbReference>
<dbReference type="Gene3D" id="1.20.900.10">
    <property type="entry name" value="Dbl homology (DH) domain"/>
    <property type="match status" value="1"/>
</dbReference>
<feature type="region of interest" description="Disordered" evidence="1">
    <location>
        <begin position="900"/>
        <end position="922"/>
    </location>
</feature>
<protein>
    <submittedName>
        <fullName evidence="3">Cdc24-gtp gdp exchange factor for cdc42p</fullName>
    </submittedName>
</protein>
<dbReference type="Proteomes" id="UP000037751">
    <property type="component" value="Unassembled WGS sequence"/>
</dbReference>
<dbReference type="PANTHER" id="PTHR47339:SF1">
    <property type="entry name" value="CELL DIVISION CONTROL PROTEIN 24"/>
    <property type="match status" value="1"/>
</dbReference>
<dbReference type="GO" id="GO:0005737">
    <property type="term" value="C:cytoplasm"/>
    <property type="evidence" value="ECO:0007669"/>
    <property type="project" value="TreeGrafter"/>
</dbReference>
<feature type="compositionally biased region" description="Polar residues" evidence="1">
    <location>
        <begin position="900"/>
        <end position="914"/>
    </location>
</feature>
<evidence type="ECO:0000313" key="4">
    <source>
        <dbReference type="Proteomes" id="UP000037751"/>
    </source>
</evidence>
<dbReference type="InterPro" id="IPR011993">
    <property type="entry name" value="PH-like_dom_sf"/>
</dbReference>
<feature type="compositionally biased region" description="Basic and acidic residues" evidence="1">
    <location>
        <begin position="641"/>
        <end position="650"/>
    </location>
</feature>
<dbReference type="GO" id="GO:0031106">
    <property type="term" value="P:septin ring organization"/>
    <property type="evidence" value="ECO:0007669"/>
    <property type="project" value="TreeGrafter"/>
</dbReference>
<dbReference type="Pfam" id="PF15411">
    <property type="entry name" value="PH_10"/>
    <property type="match status" value="1"/>
</dbReference>
<evidence type="ECO:0000313" key="3">
    <source>
        <dbReference type="EMBL" id="KOS15864.1"/>
    </source>
</evidence>
<dbReference type="GO" id="GO:0043332">
    <property type="term" value="C:mating projection tip"/>
    <property type="evidence" value="ECO:0007669"/>
    <property type="project" value="TreeGrafter"/>
</dbReference>
<feature type="compositionally biased region" description="Basic residues" evidence="1">
    <location>
        <begin position="478"/>
        <end position="488"/>
    </location>
</feature>
<feature type="region of interest" description="Disordered" evidence="1">
    <location>
        <begin position="1"/>
        <end position="38"/>
    </location>
</feature>
<dbReference type="Pfam" id="PF00564">
    <property type="entry name" value="PB1"/>
    <property type="match status" value="1"/>
</dbReference>
<dbReference type="EMBL" id="LGAV01000001">
    <property type="protein sequence ID" value="KOS15864.1"/>
    <property type="molecule type" value="Genomic_DNA"/>
</dbReference>
<dbReference type="SUPFAM" id="SSF48065">
    <property type="entry name" value="DBL homology domain (DH-domain)"/>
    <property type="match status" value="1"/>
</dbReference>
<dbReference type="Gene3D" id="2.30.29.30">
    <property type="entry name" value="Pleckstrin-homology domain (PH domain)/Phosphotyrosine-binding domain (PTB)"/>
    <property type="match status" value="1"/>
</dbReference>
<dbReference type="SMART" id="SM00233">
    <property type="entry name" value="PH"/>
    <property type="match status" value="1"/>
</dbReference>
<feature type="domain" description="DH" evidence="2">
    <location>
        <begin position="221"/>
        <end position="402"/>
    </location>
</feature>
<dbReference type="SUPFAM" id="SSF50729">
    <property type="entry name" value="PH domain-like"/>
    <property type="match status" value="1"/>
</dbReference>
<dbReference type="GO" id="GO:0000935">
    <property type="term" value="C:division septum"/>
    <property type="evidence" value="ECO:0007669"/>
    <property type="project" value="TreeGrafter"/>
</dbReference>
<dbReference type="InterPro" id="IPR035899">
    <property type="entry name" value="DBL_dom_sf"/>
</dbReference>
<dbReference type="InterPro" id="IPR010481">
    <property type="entry name" value="Cdc24/Scd1_N"/>
</dbReference>
<dbReference type="PROSITE" id="PS50010">
    <property type="entry name" value="DH_2"/>
    <property type="match status" value="1"/>
</dbReference>
<dbReference type="InterPro" id="IPR000270">
    <property type="entry name" value="PB1_dom"/>
</dbReference>
<dbReference type="GO" id="GO:0035556">
    <property type="term" value="P:intracellular signal transduction"/>
    <property type="evidence" value="ECO:0007669"/>
    <property type="project" value="InterPro"/>
</dbReference>
<feature type="region of interest" description="Disordered" evidence="1">
    <location>
        <begin position="633"/>
        <end position="662"/>
    </location>
</feature>
<dbReference type="CDD" id="cd13246">
    <property type="entry name" value="PH_Scd1"/>
    <property type="match status" value="1"/>
</dbReference>
<evidence type="ECO:0000256" key="1">
    <source>
        <dbReference type="SAM" id="MobiDB-lite"/>
    </source>
</evidence>
<dbReference type="SUPFAM" id="SSF54277">
    <property type="entry name" value="CAD &amp; PB1 domains"/>
    <property type="match status" value="1"/>
</dbReference>
<dbReference type="PANTHER" id="PTHR47339">
    <property type="entry name" value="CELL DIVISION CONTROL PROTEIN 24"/>
    <property type="match status" value="1"/>
</dbReference>
<dbReference type="Pfam" id="PF00621">
    <property type="entry name" value="RhoGEF"/>
    <property type="match status" value="1"/>
</dbReference>
<dbReference type="CDD" id="cd05992">
    <property type="entry name" value="PB1"/>
    <property type="match status" value="1"/>
</dbReference>
<sequence length="1032" mass="113335">MPAIVADGGMTDIGTDSPRLSYDASGPPTPAASILSRQAQSPSSLYQSCVQLRKRLTSVPGFSAEFLERAYPPTPTLSTPSTPDSVSSFTSSSASAPFSDPVSHLWQCFRLGSPLCVLFNLYAVHTNQAPIPLTVESKLSELNSCKALVMRFVIALKERFGWEPDQTFTVSQLYLNDTNGFVRVVRTVDRLLDVMNQVGLLMPPAPERPSLERQVSSTRDKREWISKELLESERKYVHDMEVLQNYVSMLGSTDTLPSDTIYRMFGNLDQLVDVQRRFLIYLEESAEQPVEHQRLGHIFHAIEEEFSVYESYCANYPKALESITELLPTLSQVGQRSSAQQHYLEPTYELPNYLIKPVQRICKYPLFLEQLLKSTPEQAPERGELSTALTTIRRITDKVNETQRAQENKQLVHELERRVEDWKGHSLKTFGALLLSDTFVVSKGESEREFRVYLFERILLCCKDLSLSQPMATTPSRSRSKSGSRLRQRSASVSEGSVSKRASTAPLQLKGRIFMNNIVGIHVLTKTEPTEPPHTLYALQAWWRGEAEVESFCLKCRNEEQLRLWQASIQKLLDEVRLRRESASTSTSALPSQASTPTTPYPSAVNPLQQGRGAFMQVSTPVVSMPNEMWAMRAPTSRSSSGDDHSEMMIRSRSNSSAAVGPVPAQLSRLITEDAVQSDGTPSPLDGADTPVSKSALSATPGTPGSTTAGLPSGTTPTPVLLAASRLARRQMSLTQASTPPMAAFSPPARAASLSMPHHSFRSNTEFLEKEMSAMKLNASSPQVPPPTLRGFAAARGGPSPLRLDSALMQRTASDSMAMRSATTPGPGTANSMFQTPMFGMTPHQAPMTDAGTMPQSPGGTDWNSYFPVVPSTSSHGSSTAPVVPTPNMRTASMQSYMDSPFASQLPSGAQTPSDAPGMEARHSNASSFSISAASIHSRHRSETHSPARGSMLLVRIKYGTMRTELAVPTSIPFATLNTSVHESVGLPPHAHTRMYHIDNDGDRVMLLDDDDMATAMEYARRHEHILPLVIE</sequence>